<protein>
    <submittedName>
        <fullName evidence="2">Uncharacterized protein</fullName>
    </submittedName>
</protein>
<proteinExistence type="predicted"/>
<name>A0A437AI19_9MICR</name>
<evidence type="ECO:0000256" key="1">
    <source>
        <dbReference type="SAM" id="MobiDB-lite"/>
    </source>
</evidence>
<feature type="compositionally biased region" description="Polar residues" evidence="1">
    <location>
        <begin position="47"/>
        <end position="59"/>
    </location>
</feature>
<sequence length="449" mass="53880">MSDEEIQPSTSLNDQNSPYLKFYNPLSDLELTPKAAIVTAEKEEEILQNQDTTPNQPMSKNKKIKLNDDNENINSDAETNRNILINSENKESKSLNFTKLNSSSFEKTFSKLYKFDQNIKISLSENIKIKLVNKTYNVESYYFLRMNRLYKFLTGSFFPYRIFFKSKKDKGSKEKERELQKITAFFRKYIKNYKFQKETEYYMNTVDKNISISDLTNIFNTLIMNYFKDIEKTISLNKRSYFETMSQDLRKNKEIEKKEVLVNYFIKFFEDEKYSIFKTLFPEISIFITKLSSLSSLKYVFKRYQIFLNLVVFKFIYLKGMIKFIVQKNRNIPNWLISDSKMILRFIFEMRCTFAFFGFNLVISENNQRFLVYRAFVTFLRLLNFDVAKDTAIFYETFDPIMPDLKNYKLIFLENGLEERQKSRCRYLKIKKVNDYRILLFFEADSNNI</sequence>
<keyword evidence="3" id="KW-1185">Reference proteome</keyword>
<dbReference type="Proteomes" id="UP000282876">
    <property type="component" value="Unassembled WGS sequence"/>
</dbReference>
<evidence type="ECO:0000313" key="2">
    <source>
        <dbReference type="EMBL" id="RVD90689.1"/>
    </source>
</evidence>
<organism evidence="2 3">
    <name type="scientific">Tubulinosema ratisbonensis</name>
    <dbReference type="NCBI Taxonomy" id="291195"/>
    <lineage>
        <taxon>Eukaryota</taxon>
        <taxon>Fungi</taxon>
        <taxon>Fungi incertae sedis</taxon>
        <taxon>Microsporidia</taxon>
        <taxon>Tubulinosematoidea</taxon>
        <taxon>Tubulinosematidae</taxon>
        <taxon>Tubulinosema</taxon>
    </lineage>
</organism>
<gene>
    <name evidence="2" type="ORF">TUBRATIS_28820</name>
</gene>
<dbReference type="VEuPathDB" id="MicrosporidiaDB:TUBRATIS_28820"/>
<evidence type="ECO:0000313" key="3">
    <source>
        <dbReference type="Proteomes" id="UP000282876"/>
    </source>
</evidence>
<dbReference type="EMBL" id="RCSS01000809">
    <property type="protein sequence ID" value="RVD90689.1"/>
    <property type="molecule type" value="Genomic_DNA"/>
</dbReference>
<feature type="region of interest" description="Disordered" evidence="1">
    <location>
        <begin position="45"/>
        <end position="80"/>
    </location>
</feature>
<dbReference type="AlphaFoldDB" id="A0A437AI19"/>
<comment type="caution">
    <text evidence="2">The sequence shown here is derived from an EMBL/GenBank/DDBJ whole genome shotgun (WGS) entry which is preliminary data.</text>
</comment>
<reference evidence="2 3" key="1">
    <citation type="submission" date="2018-10" db="EMBL/GenBank/DDBJ databases">
        <title>Draft genome sequence of the microsporidian Tubulinosema ratisbonensis.</title>
        <authorList>
            <person name="Polonais V."/>
            <person name="Peyretaillade E."/>
            <person name="Niehus S."/>
            <person name="Wawrzyniak I."/>
            <person name="Franchet A."/>
            <person name="Gaspin C."/>
            <person name="Reichstadt M."/>
            <person name="Belser C."/>
            <person name="Labadie K."/>
            <person name="Delbac F."/>
            <person name="Ferrandon D."/>
        </authorList>
    </citation>
    <scope>NUCLEOTIDE SEQUENCE [LARGE SCALE GENOMIC DNA]</scope>
    <source>
        <strain evidence="2 3">Franzen</strain>
    </source>
</reference>
<accession>A0A437AI19</accession>